<dbReference type="CDD" id="cd18890">
    <property type="entry name" value="NUDIX_CDP-Chase"/>
    <property type="match status" value="1"/>
</dbReference>
<dbReference type="Pfam" id="PF00293">
    <property type="entry name" value="NUDIX"/>
    <property type="match status" value="1"/>
</dbReference>
<sequence>MPSTQLLNIAKRLKTMSHLGLTYANNDYDIERYKELEQISLEMMHLLTEHPLQALALYFNDKKEYITPKVDIRAVIFNEHKEILLVKEKADGKWSLPGGWADIGLSPTEIAVKEALEETGFTVEAKKLLAVLDKRCHPHPPQLDYVYKIFIQCEIVGGAYVQAFDILEVAFFAQNAIPELSIDRVLPSHIDLMFEYLNDADKAAVVD</sequence>
<dbReference type="Proteomes" id="UP000268007">
    <property type="component" value="Unassembled WGS sequence"/>
</dbReference>
<dbReference type="OrthoDB" id="9804442at2"/>
<dbReference type="InterPro" id="IPR015797">
    <property type="entry name" value="NUDIX_hydrolase-like_dom_sf"/>
</dbReference>
<accession>A0A495J528</accession>
<proteinExistence type="predicted"/>
<evidence type="ECO:0000313" key="5">
    <source>
        <dbReference type="Proteomes" id="UP000268007"/>
    </source>
</evidence>
<dbReference type="Gene3D" id="3.90.79.10">
    <property type="entry name" value="Nucleoside Triphosphate Pyrophosphohydrolase"/>
    <property type="match status" value="1"/>
</dbReference>
<evidence type="ECO:0000259" key="3">
    <source>
        <dbReference type="PROSITE" id="PS51462"/>
    </source>
</evidence>
<dbReference type="PANTHER" id="PTHR43046:SF16">
    <property type="entry name" value="ADP-RIBOSE PYROPHOSPHATASE YJHB-RELATED"/>
    <property type="match status" value="1"/>
</dbReference>
<keyword evidence="2" id="KW-0378">Hydrolase</keyword>
<dbReference type="InterPro" id="IPR000086">
    <property type="entry name" value="NUDIX_hydrolase_dom"/>
</dbReference>
<protein>
    <submittedName>
        <fullName evidence="4">ADP-ribose pyrophosphatase YjhB (NUDIX family)</fullName>
    </submittedName>
</protein>
<reference evidence="4 5" key="1">
    <citation type="submission" date="2018-10" db="EMBL/GenBank/DDBJ databases">
        <title>Genomic Encyclopedia of Archaeal and Bacterial Type Strains, Phase II (KMG-II): from individual species to whole genera.</title>
        <authorList>
            <person name="Goeker M."/>
        </authorList>
    </citation>
    <scope>NUCLEOTIDE SEQUENCE [LARGE SCALE GENOMIC DNA]</scope>
    <source>
        <strain evidence="4 5">DSM 18602</strain>
    </source>
</reference>
<dbReference type="PANTHER" id="PTHR43046">
    <property type="entry name" value="GDP-MANNOSE MANNOSYL HYDROLASE"/>
    <property type="match status" value="1"/>
</dbReference>
<keyword evidence="5" id="KW-1185">Reference proteome</keyword>
<name>A0A495J528_9SPHI</name>
<dbReference type="InterPro" id="IPR059176">
    <property type="entry name" value="UDP-X_N"/>
</dbReference>
<dbReference type="RefSeq" id="WP_121198948.1">
    <property type="nucleotide sequence ID" value="NZ_RBKU01000001.1"/>
</dbReference>
<evidence type="ECO:0000256" key="1">
    <source>
        <dbReference type="ARBA" id="ARBA00001946"/>
    </source>
</evidence>
<evidence type="ECO:0000256" key="2">
    <source>
        <dbReference type="ARBA" id="ARBA00022801"/>
    </source>
</evidence>
<dbReference type="Gene3D" id="6.10.250.1120">
    <property type="match status" value="1"/>
</dbReference>
<dbReference type="PROSITE" id="PS51462">
    <property type="entry name" value="NUDIX"/>
    <property type="match status" value="1"/>
</dbReference>
<dbReference type="AlphaFoldDB" id="A0A495J528"/>
<comment type="cofactor">
    <cofactor evidence="1">
        <name>Mg(2+)</name>
        <dbReference type="ChEBI" id="CHEBI:18420"/>
    </cofactor>
</comment>
<evidence type="ECO:0000313" key="4">
    <source>
        <dbReference type="EMBL" id="RKR83454.1"/>
    </source>
</evidence>
<dbReference type="GO" id="GO:0016787">
    <property type="term" value="F:hydrolase activity"/>
    <property type="evidence" value="ECO:0007669"/>
    <property type="project" value="UniProtKB-KW"/>
</dbReference>
<dbReference type="SUPFAM" id="SSF55811">
    <property type="entry name" value="Nudix"/>
    <property type="match status" value="1"/>
</dbReference>
<dbReference type="Pfam" id="PF12535">
    <property type="entry name" value="Nudix_N"/>
    <property type="match status" value="1"/>
</dbReference>
<comment type="caution">
    <text evidence="4">The sequence shown here is derived from an EMBL/GenBank/DDBJ whole genome shotgun (WGS) entry which is preliminary data.</text>
</comment>
<gene>
    <name evidence="4" type="ORF">BDD43_3663</name>
</gene>
<feature type="domain" description="Nudix hydrolase" evidence="3">
    <location>
        <begin position="67"/>
        <end position="199"/>
    </location>
</feature>
<dbReference type="EMBL" id="RBKU01000001">
    <property type="protein sequence ID" value="RKR83454.1"/>
    <property type="molecule type" value="Genomic_DNA"/>
</dbReference>
<organism evidence="4 5">
    <name type="scientific">Mucilaginibacter gracilis</name>
    <dbReference type="NCBI Taxonomy" id="423350"/>
    <lineage>
        <taxon>Bacteria</taxon>
        <taxon>Pseudomonadati</taxon>
        <taxon>Bacteroidota</taxon>
        <taxon>Sphingobacteriia</taxon>
        <taxon>Sphingobacteriales</taxon>
        <taxon>Sphingobacteriaceae</taxon>
        <taxon>Mucilaginibacter</taxon>
    </lineage>
</organism>